<keyword evidence="5" id="KW-0812">Transmembrane</keyword>
<name>A0ABR2Q9D7_9ROSI</name>
<dbReference type="InterPro" id="IPR001128">
    <property type="entry name" value="Cyt_P450"/>
</dbReference>
<accession>A0ABR2Q9D7</accession>
<keyword evidence="11" id="KW-0472">Membrane</keyword>
<keyword evidence="10" id="KW-0503">Monooxygenase</keyword>
<keyword evidence="6" id="KW-0479">Metal-binding</keyword>
<keyword evidence="13" id="KW-1185">Reference proteome</keyword>
<dbReference type="InterPro" id="IPR036396">
    <property type="entry name" value="Cyt_P450_sf"/>
</dbReference>
<comment type="subcellular location">
    <subcellularLocation>
        <location evidence="2">Membrane</location>
        <topology evidence="2">Single-pass membrane protein</topology>
    </subcellularLocation>
</comment>
<dbReference type="PANTHER" id="PTHR47953">
    <property type="entry name" value="OS08G0105600 PROTEIN"/>
    <property type="match status" value="1"/>
</dbReference>
<evidence type="ECO:0000313" key="13">
    <source>
        <dbReference type="Proteomes" id="UP001396334"/>
    </source>
</evidence>
<dbReference type="Proteomes" id="UP001396334">
    <property type="component" value="Unassembled WGS sequence"/>
</dbReference>
<comment type="similarity">
    <text evidence="3">Belongs to the cytochrome P450 family.</text>
</comment>
<dbReference type="InterPro" id="IPR052306">
    <property type="entry name" value="CYP450_71D"/>
</dbReference>
<sequence>MLEMMRSPRILEKAQAEEKIERCEINGYEIPAKTKVIVNAWEIRRDSNHWNEAERFNSERFTNISIDFKETNFELIPFGAGRRMYPGMSYVTDEHLVGNDFSSKRAKILTNHMELIEESISLNCDGALFKVWVRELNSTLRSAPVLTNSKEGFLESGYNSEEIYSKQSLPLWKIHPLICSKILAMWCLLRREKLKGWWLLKFQSEKAGALVPDSLCPEVELMNGIGRFNQSMQGNMAINLASFEKVDAQCLGTFDSTQAPMKQPLQCVEPQNLNNVDIFEFY</sequence>
<evidence type="ECO:0000313" key="12">
    <source>
        <dbReference type="EMBL" id="KAK8997270.1"/>
    </source>
</evidence>
<evidence type="ECO:0000256" key="3">
    <source>
        <dbReference type="ARBA" id="ARBA00010617"/>
    </source>
</evidence>
<dbReference type="Gene3D" id="1.10.630.10">
    <property type="entry name" value="Cytochrome P450"/>
    <property type="match status" value="1"/>
</dbReference>
<reference evidence="12 13" key="1">
    <citation type="journal article" date="2024" name="G3 (Bethesda)">
        <title>Genome assembly of Hibiscus sabdariffa L. provides insights into metabolisms of medicinal natural products.</title>
        <authorList>
            <person name="Kim T."/>
        </authorList>
    </citation>
    <scope>NUCLEOTIDE SEQUENCE [LARGE SCALE GENOMIC DNA]</scope>
    <source>
        <strain evidence="12">TK-2024</strain>
        <tissue evidence="12">Old leaves</tissue>
    </source>
</reference>
<evidence type="ECO:0000256" key="7">
    <source>
        <dbReference type="ARBA" id="ARBA00022989"/>
    </source>
</evidence>
<evidence type="ECO:0000256" key="10">
    <source>
        <dbReference type="ARBA" id="ARBA00023033"/>
    </source>
</evidence>
<gene>
    <name evidence="12" type="ORF">V6N11_020753</name>
</gene>
<evidence type="ECO:0000256" key="2">
    <source>
        <dbReference type="ARBA" id="ARBA00004167"/>
    </source>
</evidence>
<keyword evidence="4" id="KW-0349">Heme</keyword>
<proteinExistence type="inferred from homology"/>
<protein>
    <recommendedName>
        <fullName evidence="14">Cytochrome P450</fullName>
    </recommendedName>
</protein>
<keyword evidence="7" id="KW-1133">Transmembrane helix</keyword>
<keyword evidence="8" id="KW-0560">Oxidoreductase</keyword>
<evidence type="ECO:0000256" key="4">
    <source>
        <dbReference type="ARBA" id="ARBA00022617"/>
    </source>
</evidence>
<evidence type="ECO:0000256" key="9">
    <source>
        <dbReference type="ARBA" id="ARBA00023004"/>
    </source>
</evidence>
<evidence type="ECO:0000256" key="5">
    <source>
        <dbReference type="ARBA" id="ARBA00022692"/>
    </source>
</evidence>
<evidence type="ECO:0000256" key="11">
    <source>
        <dbReference type="ARBA" id="ARBA00023136"/>
    </source>
</evidence>
<dbReference type="EMBL" id="JBBPBN010000043">
    <property type="protein sequence ID" value="KAK8997270.1"/>
    <property type="molecule type" value="Genomic_DNA"/>
</dbReference>
<dbReference type="SUPFAM" id="SSF48264">
    <property type="entry name" value="Cytochrome P450"/>
    <property type="match status" value="1"/>
</dbReference>
<comment type="caution">
    <text evidence="12">The sequence shown here is derived from an EMBL/GenBank/DDBJ whole genome shotgun (WGS) entry which is preliminary data.</text>
</comment>
<keyword evidence="9" id="KW-0408">Iron</keyword>
<comment type="cofactor">
    <cofactor evidence="1">
        <name>heme</name>
        <dbReference type="ChEBI" id="CHEBI:30413"/>
    </cofactor>
</comment>
<dbReference type="Pfam" id="PF00067">
    <property type="entry name" value="p450"/>
    <property type="match status" value="1"/>
</dbReference>
<organism evidence="12 13">
    <name type="scientific">Hibiscus sabdariffa</name>
    <name type="common">roselle</name>
    <dbReference type="NCBI Taxonomy" id="183260"/>
    <lineage>
        <taxon>Eukaryota</taxon>
        <taxon>Viridiplantae</taxon>
        <taxon>Streptophyta</taxon>
        <taxon>Embryophyta</taxon>
        <taxon>Tracheophyta</taxon>
        <taxon>Spermatophyta</taxon>
        <taxon>Magnoliopsida</taxon>
        <taxon>eudicotyledons</taxon>
        <taxon>Gunneridae</taxon>
        <taxon>Pentapetalae</taxon>
        <taxon>rosids</taxon>
        <taxon>malvids</taxon>
        <taxon>Malvales</taxon>
        <taxon>Malvaceae</taxon>
        <taxon>Malvoideae</taxon>
        <taxon>Hibiscus</taxon>
    </lineage>
</organism>
<evidence type="ECO:0008006" key="14">
    <source>
        <dbReference type="Google" id="ProtNLM"/>
    </source>
</evidence>
<evidence type="ECO:0000256" key="6">
    <source>
        <dbReference type="ARBA" id="ARBA00022723"/>
    </source>
</evidence>
<dbReference type="PANTHER" id="PTHR47953:SF19">
    <property type="entry name" value="OS06G0641600 PROTEIN"/>
    <property type="match status" value="1"/>
</dbReference>
<evidence type="ECO:0000256" key="8">
    <source>
        <dbReference type="ARBA" id="ARBA00023002"/>
    </source>
</evidence>
<evidence type="ECO:0000256" key="1">
    <source>
        <dbReference type="ARBA" id="ARBA00001971"/>
    </source>
</evidence>